<dbReference type="Gene3D" id="1.25.40.10">
    <property type="entry name" value="Tetratricopeptide repeat domain"/>
    <property type="match status" value="2"/>
</dbReference>
<evidence type="ECO:0000313" key="3">
    <source>
        <dbReference type="Proteomes" id="UP000195437"/>
    </source>
</evidence>
<dbReference type="InterPro" id="IPR019734">
    <property type="entry name" value="TPR_rpt"/>
</dbReference>
<dbReference type="Pfam" id="PF13424">
    <property type="entry name" value="TPR_12"/>
    <property type="match status" value="1"/>
</dbReference>
<dbReference type="SMART" id="SM00028">
    <property type="entry name" value="TPR"/>
    <property type="match status" value="5"/>
</dbReference>
<feature type="repeat" description="TPR" evidence="1">
    <location>
        <begin position="517"/>
        <end position="550"/>
    </location>
</feature>
<accession>A0A1Y0IH73</accession>
<gene>
    <name evidence="2" type="ORF">CBW65_01205</name>
</gene>
<organism evidence="2 3">
    <name type="scientific">Tumebacillus avium</name>
    <dbReference type="NCBI Taxonomy" id="1903704"/>
    <lineage>
        <taxon>Bacteria</taxon>
        <taxon>Bacillati</taxon>
        <taxon>Bacillota</taxon>
        <taxon>Bacilli</taxon>
        <taxon>Bacillales</taxon>
        <taxon>Alicyclobacillaceae</taxon>
        <taxon>Tumebacillus</taxon>
    </lineage>
</organism>
<dbReference type="PROSITE" id="PS50005">
    <property type="entry name" value="TPR"/>
    <property type="match status" value="2"/>
</dbReference>
<dbReference type="OrthoDB" id="2379013at2"/>
<keyword evidence="3" id="KW-1185">Reference proteome</keyword>
<reference evidence="3" key="1">
    <citation type="submission" date="2017-05" db="EMBL/GenBank/DDBJ databases">
        <authorList>
            <person name="Sung H."/>
        </authorList>
    </citation>
    <scope>NUCLEOTIDE SEQUENCE [LARGE SCALE GENOMIC DNA]</scope>
    <source>
        <strain evidence="3">AR23208</strain>
    </source>
</reference>
<sequence length="623" mass="71432">MNVMLDQIISTEVSAAVHALFEGRSSGKTIWIENGQPSDLDASFAAFAGMDGVFFRTTLPLLDRNVFGPIRQLLQETREIWSQWAWVEQDYFREVNGLFPGTYEGKQSVFHVSYSWSELRLNRDIQWGFRLMHFAALVLKELAQHKPVVIAIHDVQHTDRLSLQTLYHLLHNLKAEGIVLILQKGQYDNGGRPVTSDTGQSIEKLLGVIADALKPLRLIGSKTAPVAAAPLPLEGEAPSDHIRAMVDSLFAGNWDAEQIKKKLDSVMMVYNLDNTLTLGDAVLACMPELSPEDERAIRFHVWRKKGVALAFMEMYPEAIHAFTLMHDYAGNMADRTKAYHLLALCYGKRVGRWDIAKQFLHEGLRLTEGRSDFDTVYERCWLYNFLAYVTYLHDRDIPLALDYANSAYEGIKPFSHMTKGNVMEELEDPKLPLRLFYNLSINISYLHYFAKDYDAAKDLWQNTVGESVKEIPDIYKKEFFYFDGNILNRRGEYEDALVAYERTYDICMAHADSFNAEIALRPLANTYFQMERFEDSLQWYERILNLKRETGDLRLTKTYQSIILCHLKLGNIEQAQSVFQEAQELLPPRFAELFVKGTLAAHAAEFLENGPYIINQSITQMII</sequence>
<feature type="repeat" description="TPR" evidence="1">
    <location>
        <begin position="556"/>
        <end position="589"/>
    </location>
</feature>
<dbReference type="SUPFAM" id="SSF48452">
    <property type="entry name" value="TPR-like"/>
    <property type="match status" value="2"/>
</dbReference>
<dbReference type="InterPro" id="IPR011990">
    <property type="entry name" value="TPR-like_helical_dom_sf"/>
</dbReference>
<proteinExistence type="predicted"/>
<dbReference type="RefSeq" id="WP_087455209.1">
    <property type="nucleotide sequence ID" value="NZ_CP021434.1"/>
</dbReference>
<dbReference type="AlphaFoldDB" id="A0A1Y0IH73"/>
<dbReference type="KEGG" id="tum:CBW65_01205"/>
<name>A0A1Y0IH73_9BACL</name>
<evidence type="ECO:0000256" key="1">
    <source>
        <dbReference type="PROSITE-ProRule" id="PRU00339"/>
    </source>
</evidence>
<dbReference type="Proteomes" id="UP000195437">
    <property type="component" value="Chromosome"/>
</dbReference>
<keyword evidence="1" id="KW-0802">TPR repeat</keyword>
<protein>
    <submittedName>
        <fullName evidence="2">Uncharacterized protein</fullName>
    </submittedName>
</protein>
<dbReference type="EMBL" id="CP021434">
    <property type="protein sequence ID" value="ARU59821.1"/>
    <property type="molecule type" value="Genomic_DNA"/>
</dbReference>
<evidence type="ECO:0000313" key="2">
    <source>
        <dbReference type="EMBL" id="ARU59821.1"/>
    </source>
</evidence>